<gene>
    <name evidence="4" type="ORF">SAMN04487935_2785</name>
</gene>
<organism evidence="4 5">
    <name type="scientific">Flavobacterium noncentrifugens</name>
    <dbReference type="NCBI Taxonomy" id="1128970"/>
    <lineage>
        <taxon>Bacteria</taxon>
        <taxon>Pseudomonadati</taxon>
        <taxon>Bacteroidota</taxon>
        <taxon>Flavobacteriia</taxon>
        <taxon>Flavobacteriales</taxon>
        <taxon>Flavobacteriaceae</taxon>
        <taxon>Flavobacterium</taxon>
    </lineage>
</organism>
<feature type="signal peptide" evidence="2">
    <location>
        <begin position="1"/>
        <end position="19"/>
    </location>
</feature>
<sequence>MIKNYLLLLLLCATSLIQAQTTPLVEVKIQQSNPVCNINNCTTLSAIFPEIRSTQNYTVSQVNYSPFPFNIGIQIPVPPVSSPVGDDDFWSPIIPLPFDFEFYGNLYRRVLIGSNGCLTFNTTGVGTTSEGFCEFGTLETIVLPNPNFPSQSYPILNTIFGVYQDHDFRSRNPLISGINYYSIDTGRYAAPNRVFIINFNQLPTYPASESGEVGLQTSQIVLHESTNIIEVNVKRRVPFMNWQGGRGLIGIQDASGINATVPHERNLGAWSAENESYRFMPNGISLPTVCTWSANGNYVGTNSPLNTCPDTATTYYTAQVSYAMTNGSIQNVSQSYVLEIGQFLVSEPQDIAICSTEAASYTVDLTSNEAVLIGINNPQDYLFSYWTSLQSASTGFGAGRILMPTAYVFNGTPQTIYLRIEDALGTGCQSIKPFQISVIQAAPTPVGSSLQYFSNGQTLNDLAVTGNNIVWYDALIGGNVLPGTTLLQNGVTYYAESTNANGCQGKMFAERLAVTVQSLLTAQNFEDTFLKVYPNPVTNILTVSYPEKLESIQIYNAVGQVVLQKNVSKTEVQTDLSQLTAGVYFVKISAGNKVKTIKILKK</sequence>
<dbReference type="STRING" id="1128970.SAMN04487935_2785"/>
<dbReference type="AlphaFoldDB" id="A0A1G8ZXS1"/>
<protein>
    <submittedName>
        <fullName evidence="4">Por secretion system C-terminal sorting domain-containing protein</fullName>
    </submittedName>
</protein>
<keyword evidence="5" id="KW-1185">Reference proteome</keyword>
<reference evidence="4 5" key="1">
    <citation type="submission" date="2016-10" db="EMBL/GenBank/DDBJ databases">
        <authorList>
            <person name="de Groot N.N."/>
        </authorList>
    </citation>
    <scope>NUCLEOTIDE SEQUENCE [LARGE SCALE GENOMIC DNA]</scope>
    <source>
        <strain evidence="4 5">CGMCC 1.10076</strain>
    </source>
</reference>
<proteinExistence type="predicted"/>
<dbReference type="EMBL" id="FNEZ01000004">
    <property type="protein sequence ID" value="SDK19853.1"/>
    <property type="molecule type" value="Genomic_DNA"/>
</dbReference>
<dbReference type="RefSeq" id="WP_091396707.1">
    <property type="nucleotide sequence ID" value="NZ_BKAI01000008.1"/>
</dbReference>
<keyword evidence="1 2" id="KW-0732">Signal</keyword>
<evidence type="ECO:0000313" key="5">
    <source>
        <dbReference type="Proteomes" id="UP000199580"/>
    </source>
</evidence>
<accession>A0A1G8ZXS1</accession>
<dbReference type="Pfam" id="PF18962">
    <property type="entry name" value="Por_Secre_tail"/>
    <property type="match status" value="1"/>
</dbReference>
<evidence type="ECO:0000256" key="1">
    <source>
        <dbReference type="ARBA" id="ARBA00022729"/>
    </source>
</evidence>
<feature type="chain" id="PRO_5011781648" evidence="2">
    <location>
        <begin position="20"/>
        <end position="602"/>
    </location>
</feature>
<evidence type="ECO:0000256" key="2">
    <source>
        <dbReference type="SAM" id="SignalP"/>
    </source>
</evidence>
<dbReference type="NCBIfam" id="TIGR04183">
    <property type="entry name" value="Por_Secre_tail"/>
    <property type="match status" value="1"/>
</dbReference>
<dbReference type="Proteomes" id="UP000199580">
    <property type="component" value="Unassembled WGS sequence"/>
</dbReference>
<evidence type="ECO:0000259" key="3">
    <source>
        <dbReference type="Pfam" id="PF18962"/>
    </source>
</evidence>
<name>A0A1G8ZXS1_9FLAO</name>
<dbReference type="OrthoDB" id="9765926at2"/>
<dbReference type="InterPro" id="IPR026444">
    <property type="entry name" value="Secre_tail"/>
</dbReference>
<evidence type="ECO:0000313" key="4">
    <source>
        <dbReference type="EMBL" id="SDK19853.1"/>
    </source>
</evidence>
<feature type="domain" description="Secretion system C-terminal sorting" evidence="3">
    <location>
        <begin position="532"/>
        <end position="598"/>
    </location>
</feature>